<feature type="region of interest" description="Disordered" evidence="1">
    <location>
        <begin position="1617"/>
        <end position="1713"/>
    </location>
</feature>
<feature type="compositionally biased region" description="Polar residues" evidence="1">
    <location>
        <begin position="872"/>
        <end position="883"/>
    </location>
</feature>
<feature type="compositionally biased region" description="Polar residues" evidence="1">
    <location>
        <begin position="477"/>
        <end position="514"/>
    </location>
</feature>
<feature type="region of interest" description="Disordered" evidence="1">
    <location>
        <begin position="848"/>
        <end position="992"/>
    </location>
</feature>
<feature type="compositionally biased region" description="Polar residues" evidence="1">
    <location>
        <begin position="567"/>
        <end position="577"/>
    </location>
</feature>
<feature type="compositionally biased region" description="Polar residues" evidence="1">
    <location>
        <begin position="1524"/>
        <end position="1537"/>
    </location>
</feature>
<dbReference type="RefSeq" id="XP_025355758.1">
    <property type="nucleotide sequence ID" value="XM_025500875.1"/>
</dbReference>
<feature type="region of interest" description="Disordered" evidence="1">
    <location>
        <begin position="1395"/>
        <end position="1541"/>
    </location>
</feature>
<reference evidence="2 3" key="1">
    <citation type="journal article" date="2018" name="Mol. Biol. Evol.">
        <title>Broad Genomic Sampling Reveals a Smut Pathogenic Ancestry of the Fungal Clade Ustilaginomycotina.</title>
        <authorList>
            <person name="Kijpornyongpan T."/>
            <person name="Mondo S.J."/>
            <person name="Barry K."/>
            <person name="Sandor L."/>
            <person name="Lee J."/>
            <person name="Lipzen A."/>
            <person name="Pangilinan J."/>
            <person name="LaButti K."/>
            <person name="Hainaut M."/>
            <person name="Henrissat B."/>
            <person name="Grigoriev I.V."/>
            <person name="Spatafora J.W."/>
            <person name="Aime M.C."/>
        </authorList>
    </citation>
    <scope>NUCLEOTIDE SEQUENCE [LARGE SCALE GENOMIC DNA]</scope>
    <source>
        <strain evidence="2 3">MCA 3882</strain>
    </source>
</reference>
<feature type="compositionally biased region" description="Polar residues" evidence="1">
    <location>
        <begin position="108"/>
        <end position="124"/>
    </location>
</feature>
<feature type="compositionally biased region" description="Polar residues" evidence="1">
    <location>
        <begin position="1172"/>
        <end position="1195"/>
    </location>
</feature>
<feature type="compositionally biased region" description="Polar residues" evidence="1">
    <location>
        <begin position="680"/>
        <end position="702"/>
    </location>
</feature>
<feature type="compositionally biased region" description="Polar residues" evidence="1">
    <location>
        <begin position="762"/>
        <end position="771"/>
    </location>
</feature>
<feature type="region of interest" description="Disordered" evidence="1">
    <location>
        <begin position="1143"/>
        <end position="1285"/>
    </location>
</feature>
<sequence>MGQAQSNGPASAHFQHDRRITSQPELRSTSSANKVLSNNQRVVSDNPTNTNSRRGLIGPMRSRVKGKFPPIASRSQRLIDPFEQPQPRFSPRSDAPVKDAGISAYPEWTTTLTSVPTNSPSVRQSAEERQSPPRSNTLPTRFDTGHAARSAHVDSIFGAGGRQSIESDQGMSNLNRATVNDNRSSPPSRQTPPGSSASPSPNPSPRPEYRVSAQPSHPSITELPETEGADANSIMDSRRSSAETIRTASNAATANPGGRDENDRREYLHPLRASDDDGIQQHGKRLSDMTTASYEASSIAPSTASGLARKAADKSNQQTLLAYWQASDSRNQASTSASGHLSPPAFQQSPHRHSWASSRSGARSPGEPRNLSPYRQVAGRWTSHWEDRRGLGISDSSDTLDAQLPLNVQDASPVAENELNLVRASKPSSELEVNTRIQDAGWQEEKDVESERRPGTSPTRPNRKPVPDHDFGPSPTTPTRTQARLSEPFSISETDGNTSKRTSDQSHLSSTTGALHQHVEKLRAGPTFQIDEDASHLLNPKQRILETDEPPATPKGHGTAAAVSFDPPSSATSSPQQKRGRALSLSLMARLKNRTRKSSDASVLSIRSPSFNRIDPPSPAVSTPQTPLSPVVQLRRESDLTYESTSVAKQPSTQGHTRQPSSPARLYQMARRPSRKAAPTTASSDTNVISSSMPRSSSQVNVTKYNKDAALITTKAPSMQRKYSSNTATARHSRPASIASRRSSRSKRSSNTSLRTAAASHAVSSTRAQGTSSPMAASASTAIASSGSGPWWNPWSRKNSVTGLLGNNEKAKNEISEEEQGWVDDPMEDDRGIVSPVAEDFSSMNIAGPEKVQQPWTPAWSNRVTHARRMSETSQSSVEQKGTQDVHPIAQTSSRESPPLAFIGPNAPVSMTSSSSFSSLAPIPAPAPVPPPRKHRRGSRKTDSSSQNASSSSTNSPGMHGNEVGTMARNMSKNDRSDSLDGDEEFYSPMEQNRDLDFVNNRRDSSQTDTIRGPKVYSAGVVDLSQAGVSNTDTRESLLSDDLDYAPTVHDKQEASSRADDLDNAVTSQFYRSSIIDPRRARGNNYANLSPVREIMTPESRIASDDRSGARSAASTFDALSHHRVNSGASMGMIAIPTHATTDYRAGTSTPERRPLPAPSVVAEPRADMSSVHRTNSISSSFATSAAGGQTSIGSMQKHAGEGGMPNAATAIARRSTSTKATATSPPEDSRLRASSMPSKSRSPLAQSSSPPPMERHTISRSVGARLSQQSIAATARESWMSSDGPWDGKVVDVSTVVALPAAKGGAKPVQGIVRRQRSRSTPFALQDVLNDDIQREERMLEENAPPEAVPFAETAVQASLAALQALEKSEQAQAGDWRARWASEKLLGYSNGSYLSVPPERRQRSGDQSLQVPNADDLSDYSGARTRRRAEPYPRSHALEGSASSIDGGRSGSATAAAARRKARSKRQELNSSAGGYESSIIGGAFTSDSESRPTRSRSRRKKRSKSASSKAPAPRSTKLDSYPTTTASPSQQKRTLTAAEYDEIVVPAHAKRIEREDAEEARMTMEQQQALGAMPTGMVAAGSPSPITPTFPQGSMSPSKIGDASLMTIIDHDESKNDSTYLRRREATETTNASDKRLPGRTGMEKSTTSRRQRSASGISTGKRHGSGHVVREERERDHDRESRRHGKQTTNSSSHSIARSTKSSSRKGYGCDDIVAWQASLRMAALPSVSES</sequence>
<feature type="region of interest" description="Disordered" evidence="1">
    <location>
        <begin position="716"/>
        <end position="833"/>
    </location>
</feature>
<feature type="compositionally biased region" description="Polar residues" evidence="1">
    <location>
        <begin position="242"/>
        <end position="253"/>
    </location>
</feature>
<name>A0A316VD37_9BASI</name>
<feature type="compositionally biased region" description="Polar residues" evidence="1">
    <location>
        <begin position="716"/>
        <end position="729"/>
    </location>
</feature>
<feature type="compositionally biased region" description="Low complexity" evidence="1">
    <location>
        <begin position="944"/>
        <end position="956"/>
    </location>
</feature>
<feature type="compositionally biased region" description="Polar residues" evidence="1">
    <location>
        <begin position="600"/>
        <end position="611"/>
    </location>
</feature>
<feature type="compositionally biased region" description="Basic residues" evidence="1">
    <location>
        <begin position="1496"/>
        <end position="1507"/>
    </location>
</feature>
<feature type="compositionally biased region" description="Polar residues" evidence="1">
    <location>
        <begin position="426"/>
        <end position="437"/>
    </location>
</feature>
<feature type="compositionally biased region" description="Low complexity" evidence="1">
    <location>
        <begin position="907"/>
        <end position="922"/>
    </location>
</feature>
<dbReference type="GeneID" id="37022656"/>
<keyword evidence="3" id="KW-1185">Reference proteome</keyword>
<dbReference type="EMBL" id="KZ819603">
    <property type="protein sequence ID" value="PWN35456.1"/>
    <property type="molecule type" value="Genomic_DNA"/>
</dbReference>
<feature type="compositionally biased region" description="Acidic residues" evidence="1">
    <location>
        <begin position="816"/>
        <end position="828"/>
    </location>
</feature>
<evidence type="ECO:0000256" key="1">
    <source>
        <dbReference type="SAM" id="MobiDB-lite"/>
    </source>
</evidence>
<proteinExistence type="predicted"/>
<feature type="compositionally biased region" description="Polar residues" evidence="1">
    <location>
        <begin position="641"/>
        <end position="662"/>
    </location>
</feature>
<feature type="compositionally biased region" description="Polar residues" evidence="1">
    <location>
        <begin position="288"/>
        <end position="305"/>
    </location>
</feature>
<feature type="compositionally biased region" description="Polar residues" evidence="1">
    <location>
        <begin position="314"/>
        <end position="361"/>
    </location>
</feature>
<feature type="compositionally biased region" description="Polar residues" evidence="1">
    <location>
        <begin position="1590"/>
        <end position="1600"/>
    </location>
</feature>
<feature type="region of interest" description="Disordered" evidence="1">
    <location>
        <begin position="421"/>
        <end position="702"/>
    </location>
</feature>
<gene>
    <name evidence="2" type="ORF">FA14DRAFT_178827</name>
</gene>
<dbReference type="Proteomes" id="UP000245771">
    <property type="component" value="Unassembled WGS sequence"/>
</dbReference>
<feature type="compositionally biased region" description="Basic and acidic residues" evidence="1">
    <location>
        <begin position="258"/>
        <end position="275"/>
    </location>
</feature>
<feature type="compositionally biased region" description="Polar residues" evidence="1">
    <location>
        <begin position="21"/>
        <end position="53"/>
    </location>
</feature>
<feature type="compositionally biased region" description="Basic and acidic residues" evidence="1">
    <location>
        <begin position="1430"/>
        <end position="1439"/>
    </location>
</feature>
<feature type="compositionally biased region" description="Basic and acidic residues" evidence="1">
    <location>
        <begin position="443"/>
        <end position="454"/>
    </location>
</feature>
<feature type="compositionally biased region" description="Low complexity" evidence="1">
    <location>
        <begin position="1508"/>
        <end position="1518"/>
    </location>
</feature>
<feature type="compositionally biased region" description="Low complexity" evidence="1">
    <location>
        <begin position="1208"/>
        <end position="1225"/>
    </location>
</feature>
<feature type="compositionally biased region" description="Polar residues" evidence="1">
    <location>
        <begin position="1236"/>
        <end position="1249"/>
    </location>
</feature>
<feature type="compositionally biased region" description="Basic and acidic residues" evidence="1">
    <location>
        <begin position="1617"/>
        <end position="1640"/>
    </location>
</feature>
<feature type="compositionally biased region" description="Polar residues" evidence="1">
    <location>
        <begin position="854"/>
        <end position="864"/>
    </location>
</feature>
<organism evidence="2 3">
    <name type="scientific">Meira miltonrushii</name>
    <dbReference type="NCBI Taxonomy" id="1280837"/>
    <lineage>
        <taxon>Eukaryota</taxon>
        <taxon>Fungi</taxon>
        <taxon>Dikarya</taxon>
        <taxon>Basidiomycota</taxon>
        <taxon>Ustilaginomycotina</taxon>
        <taxon>Exobasidiomycetes</taxon>
        <taxon>Exobasidiales</taxon>
        <taxon>Brachybasidiaceae</taxon>
        <taxon>Meira</taxon>
    </lineage>
</organism>
<feature type="compositionally biased region" description="Low complexity" evidence="1">
    <location>
        <begin position="772"/>
        <end position="796"/>
    </location>
</feature>
<dbReference type="OrthoDB" id="10692557at2759"/>
<evidence type="ECO:0000313" key="2">
    <source>
        <dbReference type="EMBL" id="PWN35456.1"/>
    </source>
</evidence>
<feature type="compositionally biased region" description="Polar residues" evidence="1">
    <location>
        <begin position="1691"/>
        <end position="1706"/>
    </location>
</feature>
<feature type="compositionally biased region" description="Polar residues" evidence="1">
    <location>
        <begin position="164"/>
        <end position="188"/>
    </location>
</feature>
<dbReference type="InParanoid" id="A0A316VD37"/>
<feature type="compositionally biased region" description="Basic and acidic residues" evidence="1">
    <location>
        <begin position="1672"/>
        <end position="1685"/>
    </location>
</feature>
<evidence type="ECO:0000313" key="3">
    <source>
        <dbReference type="Proteomes" id="UP000245771"/>
    </source>
</evidence>
<feature type="region of interest" description="Disordered" evidence="1">
    <location>
        <begin position="1581"/>
        <end position="1601"/>
    </location>
</feature>
<protein>
    <submittedName>
        <fullName evidence="2">Uncharacterized protein</fullName>
    </submittedName>
</protein>
<accession>A0A316VD37</accession>
<feature type="region of interest" description="Disordered" evidence="1">
    <location>
        <begin position="1"/>
        <end position="375"/>
    </location>
</feature>